<accession>A0A0F9B343</accession>
<evidence type="ECO:0000256" key="1">
    <source>
        <dbReference type="SAM" id="Phobius"/>
    </source>
</evidence>
<protein>
    <submittedName>
        <fullName evidence="2">Uncharacterized protein</fullName>
    </submittedName>
</protein>
<sequence length="274" mass="31759">YFLEFPFHAIYQVIGLVVIGFLINYLIIQTILRNKFAEYKINLIWISPFLLIFLLVLVITFDLALIHQIFFTLNSLFEIPYAFHGFMFGIAQLMSVFLIAPLFFALHFLFREKIELRGFFKKIPIIIILVVVIIIIGFINSPMQIITTDDQHIILPTDLFAWMVIYILGYTEIQGNLFVINSSAIALGLIALGGYFLWILGKSKKNQTMKQYSYGIFVIFCTAFLFIEASDSYFLMILLNGFLILTWRVQISEKSLKPKDSNEKITSEIQLEMK</sequence>
<name>A0A0F9B343_9ZZZZ</name>
<evidence type="ECO:0000313" key="2">
    <source>
        <dbReference type="EMBL" id="KKL08192.1"/>
    </source>
</evidence>
<dbReference type="EMBL" id="LAZR01042979">
    <property type="protein sequence ID" value="KKL08192.1"/>
    <property type="molecule type" value="Genomic_DNA"/>
</dbReference>
<feature type="non-terminal residue" evidence="2">
    <location>
        <position position="1"/>
    </location>
</feature>
<dbReference type="AlphaFoldDB" id="A0A0F9B343"/>
<feature type="transmembrane region" description="Helical" evidence="1">
    <location>
        <begin position="122"/>
        <end position="141"/>
    </location>
</feature>
<feature type="transmembrane region" description="Helical" evidence="1">
    <location>
        <begin position="177"/>
        <end position="200"/>
    </location>
</feature>
<keyword evidence="1" id="KW-0472">Membrane</keyword>
<reference evidence="2" key="1">
    <citation type="journal article" date="2015" name="Nature">
        <title>Complex archaea that bridge the gap between prokaryotes and eukaryotes.</title>
        <authorList>
            <person name="Spang A."/>
            <person name="Saw J.H."/>
            <person name="Jorgensen S.L."/>
            <person name="Zaremba-Niedzwiedzka K."/>
            <person name="Martijn J."/>
            <person name="Lind A.E."/>
            <person name="van Eijk R."/>
            <person name="Schleper C."/>
            <person name="Guy L."/>
            <person name="Ettema T.J."/>
        </authorList>
    </citation>
    <scope>NUCLEOTIDE SEQUENCE</scope>
</reference>
<keyword evidence="1" id="KW-1133">Transmembrane helix</keyword>
<proteinExistence type="predicted"/>
<feature type="transmembrane region" description="Helical" evidence="1">
    <location>
        <begin position="153"/>
        <end position="171"/>
    </location>
</feature>
<comment type="caution">
    <text evidence="2">The sequence shown here is derived from an EMBL/GenBank/DDBJ whole genome shotgun (WGS) entry which is preliminary data.</text>
</comment>
<organism evidence="2">
    <name type="scientific">marine sediment metagenome</name>
    <dbReference type="NCBI Taxonomy" id="412755"/>
    <lineage>
        <taxon>unclassified sequences</taxon>
        <taxon>metagenomes</taxon>
        <taxon>ecological metagenomes</taxon>
    </lineage>
</organism>
<feature type="transmembrane region" description="Helical" evidence="1">
    <location>
        <begin position="39"/>
        <end position="59"/>
    </location>
</feature>
<feature type="transmembrane region" description="Helical" evidence="1">
    <location>
        <begin position="6"/>
        <end position="27"/>
    </location>
</feature>
<keyword evidence="1" id="KW-0812">Transmembrane</keyword>
<feature type="transmembrane region" description="Helical" evidence="1">
    <location>
        <begin position="90"/>
        <end position="110"/>
    </location>
</feature>
<feature type="transmembrane region" description="Helical" evidence="1">
    <location>
        <begin position="212"/>
        <end position="227"/>
    </location>
</feature>
<gene>
    <name evidence="2" type="ORF">LCGC14_2578310</name>
</gene>